<organism evidence="2 3">
    <name type="scientific">Psophocarpus tetragonolobus</name>
    <name type="common">Winged bean</name>
    <name type="synonym">Dolichos tetragonolobus</name>
    <dbReference type="NCBI Taxonomy" id="3891"/>
    <lineage>
        <taxon>Eukaryota</taxon>
        <taxon>Viridiplantae</taxon>
        <taxon>Streptophyta</taxon>
        <taxon>Embryophyta</taxon>
        <taxon>Tracheophyta</taxon>
        <taxon>Spermatophyta</taxon>
        <taxon>Magnoliopsida</taxon>
        <taxon>eudicotyledons</taxon>
        <taxon>Gunneridae</taxon>
        <taxon>Pentapetalae</taxon>
        <taxon>rosids</taxon>
        <taxon>fabids</taxon>
        <taxon>Fabales</taxon>
        <taxon>Fabaceae</taxon>
        <taxon>Papilionoideae</taxon>
        <taxon>50 kb inversion clade</taxon>
        <taxon>NPAAA clade</taxon>
        <taxon>indigoferoid/millettioid clade</taxon>
        <taxon>Phaseoleae</taxon>
        <taxon>Psophocarpus</taxon>
    </lineage>
</organism>
<comment type="caution">
    <text evidence="2">The sequence shown here is derived from an EMBL/GenBank/DDBJ whole genome shotgun (WGS) entry which is preliminary data.</text>
</comment>
<feature type="compositionally biased region" description="Pro residues" evidence="1">
    <location>
        <begin position="36"/>
        <end position="46"/>
    </location>
</feature>
<reference evidence="2 3" key="1">
    <citation type="submission" date="2024-01" db="EMBL/GenBank/DDBJ databases">
        <title>The genomes of 5 underutilized Papilionoideae crops provide insights into root nodulation and disease resistanc.</title>
        <authorList>
            <person name="Jiang F."/>
        </authorList>
    </citation>
    <scope>NUCLEOTIDE SEQUENCE [LARGE SCALE GENOMIC DNA]</scope>
    <source>
        <strain evidence="2">DUOXIRENSHENG_FW03</strain>
        <tissue evidence="2">Leaves</tissue>
    </source>
</reference>
<accession>A0AAN9SMN1</accession>
<dbReference type="AlphaFoldDB" id="A0AAN9SMN1"/>
<feature type="compositionally biased region" description="Basic residues" evidence="1">
    <location>
        <begin position="15"/>
        <end position="27"/>
    </location>
</feature>
<dbReference type="Proteomes" id="UP001386955">
    <property type="component" value="Unassembled WGS sequence"/>
</dbReference>
<gene>
    <name evidence="2" type="ORF">VNO78_12243</name>
</gene>
<proteinExistence type="predicted"/>
<feature type="region of interest" description="Disordered" evidence="1">
    <location>
        <begin position="1"/>
        <end position="49"/>
    </location>
</feature>
<sequence>MKVRRESPTPWTLPLRHRLPPPHHHLRSSSQHRLQPPTPRLQPRPPLGARVLQGKPQCLRWGCGLEASDIEARGFDGEKLVGFGNNRTYKIVARIVDEQVEHLAIGVYWFAYVYQKLNCAPDSTFKGCET</sequence>
<dbReference type="EMBL" id="JAYMYS010000003">
    <property type="protein sequence ID" value="KAK7400934.1"/>
    <property type="molecule type" value="Genomic_DNA"/>
</dbReference>
<protein>
    <submittedName>
        <fullName evidence="2">Uncharacterized protein</fullName>
    </submittedName>
</protein>
<evidence type="ECO:0000256" key="1">
    <source>
        <dbReference type="SAM" id="MobiDB-lite"/>
    </source>
</evidence>
<name>A0AAN9SMN1_PSOTE</name>
<evidence type="ECO:0000313" key="2">
    <source>
        <dbReference type="EMBL" id="KAK7400934.1"/>
    </source>
</evidence>
<dbReference type="Pfam" id="PF04305">
    <property type="entry name" value="DUF455"/>
    <property type="match status" value="1"/>
</dbReference>
<keyword evidence="3" id="KW-1185">Reference proteome</keyword>
<evidence type="ECO:0000313" key="3">
    <source>
        <dbReference type="Proteomes" id="UP001386955"/>
    </source>
</evidence>
<dbReference type="InterPro" id="IPR007402">
    <property type="entry name" value="DUF455"/>
</dbReference>